<keyword evidence="9" id="KW-0479">Metal-binding</keyword>
<evidence type="ECO:0000256" key="5">
    <source>
        <dbReference type="ARBA" id="ARBA00022475"/>
    </source>
</evidence>
<evidence type="ECO:0000256" key="13">
    <source>
        <dbReference type="ARBA" id="ARBA00022989"/>
    </source>
</evidence>
<evidence type="ECO:0000256" key="1">
    <source>
        <dbReference type="ARBA" id="ARBA00001947"/>
    </source>
</evidence>
<evidence type="ECO:0000256" key="8">
    <source>
        <dbReference type="ARBA" id="ARBA00022692"/>
    </source>
</evidence>
<keyword evidence="12" id="KW-0735">Signal-anchor</keyword>
<dbReference type="PANTHER" id="PTHR10404:SF38">
    <property type="entry name" value="N-ACETYLATED-ALPHA-LINKED ACIDIC DIPEPTIDASE 2"/>
    <property type="match status" value="1"/>
</dbReference>
<evidence type="ECO:0000259" key="26">
    <source>
        <dbReference type="Pfam" id="PF02225"/>
    </source>
</evidence>
<evidence type="ECO:0000256" key="12">
    <source>
        <dbReference type="ARBA" id="ARBA00022968"/>
    </source>
</evidence>
<reference evidence="29" key="1">
    <citation type="submission" date="2025-08" db="UniProtKB">
        <authorList>
            <consortium name="Ensembl"/>
        </authorList>
    </citation>
    <scope>IDENTIFICATION</scope>
</reference>
<evidence type="ECO:0000259" key="28">
    <source>
        <dbReference type="Pfam" id="PF04389"/>
    </source>
</evidence>
<proteinExistence type="inferred from homology"/>
<feature type="transmembrane region" description="Helical" evidence="25">
    <location>
        <begin position="9"/>
        <end position="31"/>
    </location>
</feature>
<dbReference type="Pfam" id="PF04389">
    <property type="entry name" value="Peptidase_M28"/>
    <property type="match status" value="1"/>
</dbReference>
<evidence type="ECO:0000256" key="20">
    <source>
        <dbReference type="ARBA" id="ARBA00057657"/>
    </source>
</evidence>
<dbReference type="AlphaFoldDB" id="A0A2K5J0J6"/>
<dbReference type="GO" id="GO:0004181">
    <property type="term" value="F:metallocarboxypeptidase activity"/>
    <property type="evidence" value="ECO:0007669"/>
    <property type="project" value="UniProtKB-EC"/>
</dbReference>
<dbReference type="Ensembl" id="ENSCANT00000045261.1">
    <property type="protein sequence ID" value="ENSCANP00000022281.1"/>
    <property type="gene ID" value="ENSCANG00000034486.1"/>
</dbReference>
<evidence type="ECO:0000256" key="15">
    <source>
        <dbReference type="ARBA" id="ARBA00023049"/>
    </source>
</evidence>
<dbReference type="GO" id="GO:0016805">
    <property type="term" value="F:dipeptidase activity"/>
    <property type="evidence" value="ECO:0007669"/>
    <property type="project" value="UniProtKB-KW"/>
</dbReference>
<dbReference type="Gene3D" id="3.40.630.10">
    <property type="entry name" value="Zn peptidases"/>
    <property type="match status" value="2"/>
</dbReference>
<feature type="domain" description="PA" evidence="26">
    <location>
        <begin position="161"/>
        <end position="249"/>
    </location>
</feature>
<comment type="subcellular location">
    <subcellularLocation>
        <location evidence="2">Cell membrane</location>
        <topology evidence="2">Single-pass type II membrane protein</topology>
    </subcellularLocation>
</comment>
<evidence type="ECO:0000256" key="16">
    <source>
        <dbReference type="ARBA" id="ARBA00023136"/>
    </source>
</evidence>
<accession>A0A2K5J0J6</accession>
<evidence type="ECO:0000256" key="2">
    <source>
        <dbReference type="ARBA" id="ARBA00004401"/>
    </source>
</evidence>
<keyword evidence="8 25" id="KW-0812">Transmembrane</keyword>
<evidence type="ECO:0000256" key="21">
    <source>
        <dbReference type="ARBA" id="ARBA00066561"/>
    </source>
</evidence>
<evidence type="ECO:0000256" key="14">
    <source>
        <dbReference type="ARBA" id="ARBA00022997"/>
    </source>
</evidence>
<name>A0A2K5J0J6_COLAP</name>
<evidence type="ECO:0000313" key="29">
    <source>
        <dbReference type="Ensembl" id="ENSCANP00000022281.1"/>
    </source>
</evidence>
<comment type="cofactor">
    <cofactor evidence="1">
        <name>Zn(2+)</name>
        <dbReference type="ChEBI" id="CHEBI:29105"/>
    </cofactor>
</comment>
<evidence type="ECO:0000256" key="4">
    <source>
        <dbReference type="ARBA" id="ARBA00011738"/>
    </source>
</evidence>
<evidence type="ECO:0000256" key="23">
    <source>
        <dbReference type="ARBA" id="ARBA00079476"/>
    </source>
</evidence>
<evidence type="ECO:0000256" key="18">
    <source>
        <dbReference type="ARBA" id="ARBA00023268"/>
    </source>
</evidence>
<dbReference type="SUPFAM" id="SSF53187">
    <property type="entry name" value="Zn-dependent exopeptidases"/>
    <property type="match status" value="1"/>
</dbReference>
<keyword evidence="17" id="KW-0325">Glycoprotein</keyword>
<evidence type="ECO:0000256" key="10">
    <source>
        <dbReference type="ARBA" id="ARBA00022801"/>
    </source>
</evidence>
<evidence type="ECO:0000256" key="24">
    <source>
        <dbReference type="ARBA" id="ARBA00080488"/>
    </source>
</evidence>
<keyword evidence="16 25" id="KW-0472">Membrane</keyword>
<evidence type="ECO:0000256" key="25">
    <source>
        <dbReference type="SAM" id="Phobius"/>
    </source>
</evidence>
<dbReference type="CDD" id="cd08022">
    <property type="entry name" value="M28_PSMA_like"/>
    <property type="match status" value="1"/>
</dbReference>
<dbReference type="FunFam" id="1.20.930.40:FF:000001">
    <property type="entry name" value="N-acetylated-alpha-linked acidic dipeptidase 2"/>
    <property type="match status" value="1"/>
</dbReference>
<evidence type="ECO:0000256" key="17">
    <source>
        <dbReference type="ARBA" id="ARBA00023180"/>
    </source>
</evidence>
<comment type="similarity">
    <text evidence="3">Belongs to the peptidase M28 family. M28B subfamily.</text>
</comment>
<keyword evidence="15" id="KW-0482">Metalloprotease</keyword>
<dbReference type="SUPFAM" id="SSF47672">
    <property type="entry name" value="Transferrin receptor-like dimerisation domain"/>
    <property type="match status" value="1"/>
</dbReference>
<feature type="domain" description="Peptidase M28" evidence="28">
    <location>
        <begin position="314"/>
        <end position="517"/>
    </location>
</feature>
<reference evidence="29" key="2">
    <citation type="submission" date="2025-09" db="UniProtKB">
        <authorList>
            <consortium name="Ensembl"/>
        </authorList>
    </citation>
    <scope>IDENTIFICATION</scope>
</reference>
<evidence type="ECO:0000259" key="27">
    <source>
        <dbReference type="Pfam" id="PF04253"/>
    </source>
</evidence>
<keyword evidence="18" id="KW-0511">Multifunctional enzyme</keyword>
<dbReference type="Pfam" id="PF04253">
    <property type="entry name" value="TFR_dimer"/>
    <property type="match status" value="1"/>
</dbReference>
<keyword evidence="30" id="KW-1185">Reference proteome</keyword>
<evidence type="ECO:0000313" key="30">
    <source>
        <dbReference type="Proteomes" id="UP000233080"/>
    </source>
</evidence>
<evidence type="ECO:0000256" key="3">
    <source>
        <dbReference type="ARBA" id="ARBA00005634"/>
    </source>
</evidence>
<organism evidence="29 30">
    <name type="scientific">Colobus angolensis palliatus</name>
    <name type="common">Peters' Angolan colobus</name>
    <dbReference type="NCBI Taxonomy" id="336983"/>
    <lineage>
        <taxon>Eukaryota</taxon>
        <taxon>Metazoa</taxon>
        <taxon>Chordata</taxon>
        <taxon>Craniata</taxon>
        <taxon>Vertebrata</taxon>
        <taxon>Euteleostomi</taxon>
        <taxon>Mammalia</taxon>
        <taxon>Eutheria</taxon>
        <taxon>Euarchontoglires</taxon>
        <taxon>Primates</taxon>
        <taxon>Haplorrhini</taxon>
        <taxon>Catarrhini</taxon>
        <taxon>Cercopithecidae</taxon>
        <taxon>Colobinae</taxon>
        <taxon>Colobus</taxon>
    </lineage>
</organism>
<dbReference type="Gene3D" id="1.20.930.40">
    <property type="entry name" value="Transferrin receptor-like, dimerisation domain"/>
    <property type="match status" value="1"/>
</dbReference>
<keyword evidence="5" id="KW-1003">Cell membrane</keyword>
<dbReference type="FunFam" id="3.50.30.30:FF:000002">
    <property type="entry name" value="N-acetylated-alpha-linked acidic dipeptidase 2"/>
    <property type="match status" value="1"/>
</dbReference>
<sequence length="707" mass="80165">MAKSRGHLYLWMCLTAALASFLVGFMVGWFIKPLKESTTSVRYHQSIRWELVSEMKAENIKSFLRSFTKLPHLAGTEQNFLLAKEIQTQWKKFGLDSAKLVHYDVLLSYPNETNANYISIVDEHETEIFKTSYFEPTPDGYENVTNIVPPYNAFSAQGMPEGDLVYVNYARTEDFFKLEREMGINCTGKIVIARYGKIFRGNKVKNAMLAGAIGIILYSDPADYFAPEVQPYPKGWNLPGTAAQRGNVLNLNGAGDPLTPGYPAKEYTFRLDVEEGVGIPKIPVHPIGYNDAEILLRKVRMHVHNINKITRIYNVIGTIRGSVEPDRYVILGGHRDSWVFGAIDPTSGVAVLQEIARSFGKLMSKGWRPRRTIIFASWDAEEFGLLGSTEWAEENVKILQERSIAYINSDSSIEGNYTLRVDCTPLLYQLVYKLTKEIPSPDDGFESKSLYESWLEKDPSPENKNLPRINKLGSGSDFEAYFQRLGIASGRARYTKNKKTDKYSSYPVYHTIYETFELVEKFYDPTFKKQRCVAQLRGALVYELVDSKIIPFNIQDYAEALKNYAASIYNLSKKHDQQLRDYGVSFDSLFSAVKNFSEAASGFHKRLIQVDLNNPIAVRMTNDQLMLLERAFIDPLGLPGKPFYRHIIFAPSSHNKYAGESFPGIYDAIFDIENKADSRLAWKEVKKHISIAAFTIQAAAGTLKEVL</sequence>
<dbReference type="InterPro" id="IPR007365">
    <property type="entry name" value="TFR-like_dimer_dom"/>
</dbReference>
<comment type="subunit">
    <text evidence="4">Homodimer.</text>
</comment>
<dbReference type="EC" id="3.4.17.21" evidence="21"/>
<dbReference type="InterPro" id="IPR046450">
    <property type="entry name" value="PA_dom_sf"/>
</dbReference>
<dbReference type="InterPro" id="IPR007484">
    <property type="entry name" value="Peptidase_M28"/>
</dbReference>
<dbReference type="InterPro" id="IPR036757">
    <property type="entry name" value="TFR-like_dimer_dom_sf"/>
</dbReference>
<evidence type="ECO:0000256" key="6">
    <source>
        <dbReference type="ARBA" id="ARBA00022645"/>
    </source>
</evidence>
<dbReference type="GO" id="GO:0005886">
    <property type="term" value="C:plasma membrane"/>
    <property type="evidence" value="ECO:0007669"/>
    <property type="project" value="UniProtKB-SubCell"/>
</dbReference>
<dbReference type="Pfam" id="PF02225">
    <property type="entry name" value="PA"/>
    <property type="match status" value="1"/>
</dbReference>
<dbReference type="Gene3D" id="3.50.30.30">
    <property type="match status" value="1"/>
</dbReference>
<keyword evidence="13 25" id="KW-1133">Transmembrane helix</keyword>
<dbReference type="Proteomes" id="UP000233080">
    <property type="component" value="Unassembled WGS sequence"/>
</dbReference>
<dbReference type="PANTHER" id="PTHR10404">
    <property type="entry name" value="N-ACETYLATED-ALPHA-LINKED ACIDIC DIPEPTIDASE"/>
    <property type="match status" value="1"/>
</dbReference>
<protein>
    <recommendedName>
        <fullName evidence="22">N-acetylated-alpha-linked acidic dipeptidase 2</fullName>
        <ecNumber evidence="21">3.4.17.21</ecNumber>
    </recommendedName>
    <alternativeName>
        <fullName evidence="24">Glutamate carboxypeptidase III</fullName>
    </alternativeName>
    <alternativeName>
        <fullName evidence="23">N-acetylated-alpha-linked acidic dipeptidase II</fullName>
    </alternativeName>
</protein>
<evidence type="ECO:0000256" key="7">
    <source>
        <dbReference type="ARBA" id="ARBA00022670"/>
    </source>
</evidence>
<keyword evidence="6" id="KW-0121">Carboxypeptidase</keyword>
<keyword evidence="14" id="KW-0224">Dipeptidase</keyword>
<keyword evidence="7" id="KW-0645">Protease</keyword>
<evidence type="ECO:0000256" key="9">
    <source>
        <dbReference type="ARBA" id="ARBA00022723"/>
    </source>
</evidence>
<comment type="catalytic activity">
    <reaction evidence="19">
        <text>Release of an unsubstituted, C-terminal glutamyl residue, typically from Ac-Asp-Glu or folylpoly-gamma-glutamates.</text>
        <dbReference type="EC" id="3.4.17.21"/>
    </reaction>
</comment>
<dbReference type="SUPFAM" id="SSF52025">
    <property type="entry name" value="PA domain"/>
    <property type="match status" value="1"/>
</dbReference>
<keyword evidence="10" id="KW-0378">Hydrolase</keyword>
<evidence type="ECO:0000256" key="22">
    <source>
        <dbReference type="ARBA" id="ARBA00074549"/>
    </source>
</evidence>
<evidence type="ECO:0000256" key="11">
    <source>
        <dbReference type="ARBA" id="ARBA00022833"/>
    </source>
</evidence>
<dbReference type="FunFam" id="3.40.630.10:FF:000291">
    <property type="entry name" value="N-acetylated alpha-linked acidic dipeptidase 2"/>
    <property type="match status" value="1"/>
</dbReference>
<evidence type="ECO:0000256" key="19">
    <source>
        <dbReference type="ARBA" id="ARBA00052003"/>
    </source>
</evidence>
<dbReference type="InterPro" id="IPR003137">
    <property type="entry name" value="PA_domain"/>
</dbReference>
<dbReference type="CDD" id="cd02121">
    <property type="entry name" value="PA_GCPII_like"/>
    <property type="match status" value="1"/>
</dbReference>
<keyword evidence="11" id="KW-0862">Zinc</keyword>
<dbReference type="GO" id="GO:0006508">
    <property type="term" value="P:proteolysis"/>
    <property type="evidence" value="ECO:0007669"/>
    <property type="project" value="UniProtKB-KW"/>
</dbReference>
<dbReference type="InterPro" id="IPR039373">
    <property type="entry name" value="Peptidase_M28B"/>
</dbReference>
<comment type="function">
    <text evidence="20">Has N-acetylated-alpha-linked-acidic dipeptidase (NAALADase) activity. Also exhibits a dipeptidyl-peptidase IV type activity. Inactivates the peptide neurotransmitter N-acetylaspartylglutamate.</text>
</comment>
<feature type="domain" description="Transferrin receptor-like dimerisation" evidence="27">
    <location>
        <begin position="584"/>
        <end position="704"/>
    </location>
</feature>
<dbReference type="GO" id="GO:0046872">
    <property type="term" value="F:metal ion binding"/>
    <property type="evidence" value="ECO:0007669"/>
    <property type="project" value="UniProtKB-KW"/>
</dbReference>